<comment type="caution">
    <text evidence="1">The sequence shown here is derived from an EMBL/GenBank/DDBJ whole genome shotgun (WGS) entry which is preliminary data.</text>
</comment>
<dbReference type="EMBL" id="BAAFGK010000001">
    <property type="protein sequence ID" value="GAB0055790.1"/>
    <property type="molecule type" value="Genomic_DNA"/>
</dbReference>
<gene>
    <name evidence="1" type="ORF">SIID45300_00086</name>
</gene>
<reference evidence="1 2" key="2">
    <citation type="submission" date="2024-09" db="EMBL/GenBank/DDBJ databases">
        <title>Draft genome sequence of Candidatus Magnetaquicoccaceae bacterium FCR-1.</title>
        <authorList>
            <person name="Shimoshige H."/>
            <person name="Shimamura S."/>
            <person name="Taoka A."/>
            <person name="Kobayashi H."/>
            <person name="Maekawa T."/>
        </authorList>
    </citation>
    <scope>NUCLEOTIDE SEQUENCE [LARGE SCALE GENOMIC DNA]</scope>
    <source>
        <strain evidence="1 2">FCR-1</strain>
    </source>
</reference>
<proteinExistence type="predicted"/>
<sequence>MITVTLDLYSGRANPSFVLQEQEEDAVLQWLAQLPETSGQFPIPDQLGYRGLCLEGAPSPWAPRIIVHQGRVYSALNAMQVSLTTYDGKRGMERRLLHLALSKFSGEWAMVVEQLLAEMEKEGTGV</sequence>
<accession>A0ABQ0C503</accession>
<dbReference type="RefSeq" id="WP_420903501.1">
    <property type="nucleotide sequence ID" value="NZ_BAAFGK010000001.1"/>
</dbReference>
<evidence type="ECO:0000313" key="2">
    <source>
        <dbReference type="Proteomes" id="UP001628193"/>
    </source>
</evidence>
<name>A0ABQ0C503_9PROT</name>
<protein>
    <submittedName>
        <fullName evidence="1">Uncharacterized protein</fullName>
    </submittedName>
</protein>
<evidence type="ECO:0000313" key="1">
    <source>
        <dbReference type="EMBL" id="GAB0055790.1"/>
    </source>
</evidence>
<reference evidence="1 2" key="1">
    <citation type="submission" date="2024-05" db="EMBL/GenBank/DDBJ databases">
        <authorList>
            <consortium name="Candidatus Magnetaquicoccaceae bacterium FCR-1 genome sequencing consortium"/>
            <person name="Shimoshige H."/>
            <person name="Shimamura S."/>
            <person name="Taoka A."/>
            <person name="Kobayashi H."/>
            <person name="Maekawa T."/>
        </authorList>
    </citation>
    <scope>NUCLEOTIDE SEQUENCE [LARGE SCALE GENOMIC DNA]</scope>
    <source>
        <strain evidence="1 2">FCR-1</strain>
    </source>
</reference>
<dbReference type="Proteomes" id="UP001628193">
    <property type="component" value="Unassembled WGS sequence"/>
</dbReference>
<organism evidence="1 2">
    <name type="scientific">Candidatus Magnetaquiglobus chichijimensis</name>
    <dbReference type="NCBI Taxonomy" id="3141448"/>
    <lineage>
        <taxon>Bacteria</taxon>
        <taxon>Pseudomonadati</taxon>
        <taxon>Pseudomonadota</taxon>
        <taxon>Magnetococcia</taxon>
        <taxon>Magnetococcales</taxon>
        <taxon>Candidatus Magnetaquicoccaceae</taxon>
        <taxon>Candidatus Magnetaquiglobus</taxon>
    </lineage>
</organism>
<keyword evidence="2" id="KW-1185">Reference proteome</keyword>